<evidence type="ECO:0008006" key="3">
    <source>
        <dbReference type="Google" id="ProtNLM"/>
    </source>
</evidence>
<keyword evidence="2" id="KW-1185">Reference proteome</keyword>
<comment type="caution">
    <text evidence="1">The sequence shown here is derived from an EMBL/GenBank/DDBJ whole genome shotgun (WGS) entry which is preliminary data.</text>
</comment>
<dbReference type="Proteomes" id="UP001597299">
    <property type="component" value="Unassembled WGS sequence"/>
</dbReference>
<proteinExistence type="predicted"/>
<name>A0ABW4YZR3_9HYPH</name>
<dbReference type="RefSeq" id="WP_213350047.1">
    <property type="nucleotide sequence ID" value="NZ_JAHBGB010000002.1"/>
</dbReference>
<evidence type="ECO:0000313" key="1">
    <source>
        <dbReference type="EMBL" id="MFD2141462.1"/>
    </source>
</evidence>
<reference evidence="2" key="1">
    <citation type="journal article" date="2019" name="Int. J. Syst. Evol. Microbiol.">
        <title>The Global Catalogue of Microorganisms (GCM) 10K type strain sequencing project: providing services to taxonomists for standard genome sequencing and annotation.</title>
        <authorList>
            <consortium name="The Broad Institute Genomics Platform"/>
            <consortium name="The Broad Institute Genome Sequencing Center for Infectious Disease"/>
            <person name="Wu L."/>
            <person name="Ma J."/>
        </authorList>
    </citation>
    <scope>NUCLEOTIDE SEQUENCE [LARGE SCALE GENOMIC DNA]</scope>
    <source>
        <strain evidence="2">CCM 7435</strain>
    </source>
</reference>
<dbReference type="EMBL" id="JBHUHD010000001">
    <property type="protein sequence ID" value="MFD2141462.1"/>
    <property type="molecule type" value="Genomic_DNA"/>
</dbReference>
<sequence>MDMTTFNIDRLLFINLDHRIDRRDHIERVLSPCRWPAERISAVRLLSPELAAEESAPSLNALSIWKSHRKALAHGLERLADGGLIVIEDDIAINRDFFRDTLSLPASLPGDWEILLFNTRFRKRSIVSNGIKIRQRWEKNAFRAAPAYLPAIKKTYICNGAHFCVFRDRGTIEKIIGAMDAAPAKCHIDSFFGHNFRTYALHSRSIGFADFESDNRLAGLPAVRPEVAGHSAPVQPAF</sequence>
<evidence type="ECO:0000313" key="2">
    <source>
        <dbReference type="Proteomes" id="UP001597299"/>
    </source>
</evidence>
<protein>
    <recommendedName>
        <fullName evidence="3">Glycosyl transferase family 25</fullName>
    </recommendedName>
</protein>
<organism evidence="1 2">
    <name type="scientific">Ancylobacter oerskovii</name>
    <dbReference type="NCBI Taxonomy" id="459519"/>
    <lineage>
        <taxon>Bacteria</taxon>
        <taxon>Pseudomonadati</taxon>
        <taxon>Pseudomonadota</taxon>
        <taxon>Alphaproteobacteria</taxon>
        <taxon>Hyphomicrobiales</taxon>
        <taxon>Xanthobacteraceae</taxon>
        <taxon>Ancylobacter</taxon>
    </lineage>
</organism>
<gene>
    <name evidence="1" type="ORF">ACFSNC_13695</name>
</gene>
<accession>A0ABW4YZR3</accession>